<accession>A0AAW1MDL5</accession>
<dbReference type="EMBL" id="JASPKY010000058">
    <property type="protein sequence ID" value="KAK9744425.1"/>
    <property type="molecule type" value="Genomic_DNA"/>
</dbReference>
<reference evidence="2 3" key="1">
    <citation type="journal article" date="2024" name="BMC Genomics">
        <title>De novo assembly and annotation of Popillia japonica's genome with initial clues to its potential as an invasive pest.</title>
        <authorList>
            <person name="Cucini C."/>
            <person name="Boschi S."/>
            <person name="Funari R."/>
            <person name="Cardaioli E."/>
            <person name="Iannotti N."/>
            <person name="Marturano G."/>
            <person name="Paoli F."/>
            <person name="Bruttini M."/>
            <person name="Carapelli A."/>
            <person name="Frati F."/>
            <person name="Nardi F."/>
        </authorList>
    </citation>
    <scope>NUCLEOTIDE SEQUENCE [LARGE SCALE GENOMIC DNA]</scope>
    <source>
        <strain evidence="2">DMR45628</strain>
    </source>
</reference>
<gene>
    <name evidence="2" type="ORF">QE152_g7799</name>
</gene>
<evidence type="ECO:0000256" key="1">
    <source>
        <dbReference type="SAM" id="MobiDB-lite"/>
    </source>
</evidence>
<organism evidence="2 3">
    <name type="scientific">Popillia japonica</name>
    <name type="common">Japanese beetle</name>
    <dbReference type="NCBI Taxonomy" id="7064"/>
    <lineage>
        <taxon>Eukaryota</taxon>
        <taxon>Metazoa</taxon>
        <taxon>Ecdysozoa</taxon>
        <taxon>Arthropoda</taxon>
        <taxon>Hexapoda</taxon>
        <taxon>Insecta</taxon>
        <taxon>Pterygota</taxon>
        <taxon>Neoptera</taxon>
        <taxon>Endopterygota</taxon>
        <taxon>Coleoptera</taxon>
        <taxon>Polyphaga</taxon>
        <taxon>Scarabaeiformia</taxon>
        <taxon>Scarabaeidae</taxon>
        <taxon>Rutelinae</taxon>
        <taxon>Popillia</taxon>
    </lineage>
</organism>
<proteinExistence type="predicted"/>
<protein>
    <submittedName>
        <fullName evidence="2">Uncharacterized protein</fullName>
    </submittedName>
</protein>
<dbReference type="Proteomes" id="UP001458880">
    <property type="component" value="Unassembled WGS sequence"/>
</dbReference>
<feature type="compositionally biased region" description="Acidic residues" evidence="1">
    <location>
        <begin position="47"/>
        <end position="62"/>
    </location>
</feature>
<keyword evidence="3" id="KW-1185">Reference proteome</keyword>
<name>A0AAW1MDL5_POPJA</name>
<evidence type="ECO:0000313" key="3">
    <source>
        <dbReference type="Proteomes" id="UP001458880"/>
    </source>
</evidence>
<dbReference type="AlphaFoldDB" id="A0AAW1MDL5"/>
<feature type="region of interest" description="Disordered" evidence="1">
    <location>
        <begin position="1"/>
        <end position="85"/>
    </location>
</feature>
<comment type="caution">
    <text evidence="2">The sequence shown here is derived from an EMBL/GenBank/DDBJ whole genome shotgun (WGS) entry which is preliminary data.</text>
</comment>
<evidence type="ECO:0000313" key="2">
    <source>
        <dbReference type="EMBL" id="KAK9744425.1"/>
    </source>
</evidence>
<sequence length="85" mass="9388">MKLKSEQEGNANINGKTLDEKSYESEDDCGGFLDDSLVDKDCVSEGSDNEDDTDGEAVEEFLDNNKESTSAIPGYNENITRNEEE</sequence>